<evidence type="ECO:0000313" key="3">
    <source>
        <dbReference type="Proteomes" id="UP000821853"/>
    </source>
</evidence>
<dbReference type="CDD" id="cd00063">
    <property type="entry name" value="FN3"/>
    <property type="match status" value="1"/>
</dbReference>
<dbReference type="InterPro" id="IPR013783">
    <property type="entry name" value="Ig-like_fold"/>
</dbReference>
<protein>
    <recommendedName>
        <fullName evidence="1">Fibronectin type-III domain-containing protein</fullName>
    </recommendedName>
</protein>
<name>A0A9J6FWS7_HAELO</name>
<comment type="caution">
    <text evidence="2">The sequence shown here is derived from an EMBL/GenBank/DDBJ whole genome shotgun (WGS) entry which is preliminary data.</text>
</comment>
<feature type="domain" description="Fibronectin type-III" evidence="1">
    <location>
        <begin position="53"/>
        <end position="146"/>
    </location>
</feature>
<dbReference type="VEuPathDB" id="VectorBase:HLOH_061794"/>
<accession>A0A9J6FWS7</accession>
<dbReference type="Gene3D" id="2.60.40.10">
    <property type="entry name" value="Immunoglobulins"/>
    <property type="match status" value="1"/>
</dbReference>
<organism evidence="2 3">
    <name type="scientific">Haemaphysalis longicornis</name>
    <name type="common">Bush tick</name>
    <dbReference type="NCBI Taxonomy" id="44386"/>
    <lineage>
        <taxon>Eukaryota</taxon>
        <taxon>Metazoa</taxon>
        <taxon>Ecdysozoa</taxon>
        <taxon>Arthropoda</taxon>
        <taxon>Chelicerata</taxon>
        <taxon>Arachnida</taxon>
        <taxon>Acari</taxon>
        <taxon>Parasitiformes</taxon>
        <taxon>Ixodida</taxon>
        <taxon>Ixodoidea</taxon>
        <taxon>Ixodidae</taxon>
        <taxon>Haemaphysalinae</taxon>
        <taxon>Haemaphysalis</taxon>
    </lineage>
</organism>
<dbReference type="Proteomes" id="UP000821853">
    <property type="component" value="Chromosome 2"/>
</dbReference>
<dbReference type="PANTHER" id="PTHR23278:SF19">
    <property type="entry name" value="OBSCURIN"/>
    <property type="match status" value="1"/>
</dbReference>
<dbReference type="SMART" id="SM00060">
    <property type="entry name" value="FN3"/>
    <property type="match status" value="1"/>
</dbReference>
<dbReference type="SUPFAM" id="SSF49265">
    <property type="entry name" value="Fibronectin type III"/>
    <property type="match status" value="1"/>
</dbReference>
<dbReference type="Pfam" id="PF00041">
    <property type="entry name" value="fn3"/>
    <property type="match status" value="1"/>
</dbReference>
<evidence type="ECO:0000313" key="2">
    <source>
        <dbReference type="EMBL" id="KAH9367541.1"/>
    </source>
</evidence>
<dbReference type="PROSITE" id="PS50853">
    <property type="entry name" value="FN3"/>
    <property type="match status" value="1"/>
</dbReference>
<dbReference type="EMBL" id="JABSTR010000004">
    <property type="protein sequence ID" value="KAH9367541.1"/>
    <property type="molecule type" value="Genomic_DNA"/>
</dbReference>
<dbReference type="AlphaFoldDB" id="A0A9J6FWS7"/>
<dbReference type="OrthoDB" id="6434226at2759"/>
<keyword evidence="3" id="KW-1185">Reference proteome</keyword>
<gene>
    <name evidence="2" type="ORF">HPB48_001633</name>
</gene>
<dbReference type="OMA" id="YHLEVYN"/>
<proteinExistence type="predicted"/>
<evidence type="ECO:0000259" key="1">
    <source>
        <dbReference type="PROSITE" id="PS50853"/>
    </source>
</evidence>
<dbReference type="InterPro" id="IPR036116">
    <property type="entry name" value="FN3_sf"/>
</dbReference>
<reference evidence="2 3" key="1">
    <citation type="journal article" date="2020" name="Cell">
        <title>Large-Scale Comparative Analyses of Tick Genomes Elucidate Their Genetic Diversity and Vector Capacities.</title>
        <authorList>
            <consortium name="Tick Genome and Microbiome Consortium (TIGMIC)"/>
            <person name="Jia N."/>
            <person name="Wang J."/>
            <person name="Shi W."/>
            <person name="Du L."/>
            <person name="Sun Y."/>
            <person name="Zhan W."/>
            <person name="Jiang J.F."/>
            <person name="Wang Q."/>
            <person name="Zhang B."/>
            <person name="Ji P."/>
            <person name="Bell-Sakyi L."/>
            <person name="Cui X.M."/>
            <person name="Yuan T.T."/>
            <person name="Jiang B.G."/>
            <person name="Yang W.F."/>
            <person name="Lam T.T."/>
            <person name="Chang Q.C."/>
            <person name="Ding S.J."/>
            <person name="Wang X.J."/>
            <person name="Zhu J.G."/>
            <person name="Ruan X.D."/>
            <person name="Zhao L."/>
            <person name="Wei J.T."/>
            <person name="Ye R.Z."/>
            <person name="Que T.C."/>
            <person name="Du C.H."/>
            <person name="Zhou Y.H."/>
            <person name="Cheng J.X."/>
            <person name="Dai P.F."/>
            <person name="Guo W.B."/>
            <person name="Han X.H."/>
            <person name="Huang E.J."/>
            <person name="Li L.F."/>
            <person name="Wei W."/>
            <person name="Gao Y.C."/>
            <person name="Liu J.Z."/>
            <person name="Shao H.Z."/>
            <person name="Wang X."/>
            <person name="Wang C.C."/>
            <person name="Yang T.C."/>
            <person name="Huo Q.B."/>
            <person name="Li W."/>
            <person name="Chen H.Y."/>
            <person name="Chen S.E."/>
            <person name="Zhou L.G."/>
            <person name="Ni X.B."/>
            <person name="Tian J.H."/>
            <person name="Sheng Y."/>
            <person name="Liu T."/>
            <person name="Pan Y.S."/>
            <person name="Xia L.Y."/>
            <person name="Li J."/>
            <person name="Zhao F."/>
            <person name="Cao W.C."/>
        </authorList>
    </citation>
    <scope>NUCLEOTIDE SEQUENCE [LARGE SCALE GENOMIC DNA]</scope>
    <source>
        <strain evidence="2">HaeL-2018</strain>
    </source>
</reference>
<sequence length="155" mass="16711">MLGSTNVLSEGVRSWATVVPQTDEDYGVLLCWGKNGIGIQREPCVFMLVEAGPPEAVKNCSVLNQTEDSVSVSCSEGYDGGLRQRFRLELHDTAQRQLRANVTGVEASFVARGLPPGTSFVAAVYAFNSRGRSQPMVLIVSTLPAPISLNRRRGA</sequence>
<dbReference type="InterPro" id="IPR003961">
    <property type="entry name" value="FN3_dom"/>
</dbReference>
<dbReference type="PANTHER" id="PTHR23278">
    <property type="entry name" value="SIDESTEP PROTEIN"/>
    <property type="match status" value="1"/>
</dbReference>